<keyword evidence="1 5" id="KW-0963">Cytoplasm</keyword>
<keyword evidence="2 4" id="KW-0647">Proteasome</keyword>
<dbReference type="InterPro" id="IPR029055">
    <property type="entry name" value="Ntn_hydrolases_N"/>
</dbReference>
<evidence type="ECO:0000256" key="3">
    <source>
        <dbReference type="ARBA" id="ARBA00023242"/>
    </source>
</evidence>
<dbReference type="PROSITE" id="PS51475">
    <property type="entry name" value="PROTEASOME_ALPHA_2"/>
    <property type="match status" value="1"/>
</dbReference>
<dbReference type="Proteomes" id="UP000823046">
    <property type="component" value="Unassembled WGS sequence"/>
</dbReference>
<dbReference type="Pfam" id="PF00227">
    <property type="entry name" value="Proteasome"/>
    <property type="match status" value="1"/>
</dbReference>
<dbReference type="CDD" id="cd03753">
    <property type="entry name" value="proteasome_alpha_type_5"/>
    <property type="match status" value="1"/>
</dbReference>
<name>A0ABQ7J6K2_9APIC</name>
<dbReference type="InterPro" id="IPR050115">
    <property type="entry name" value="Proteasome_alpha"/>
</dbReference>
<comment type="caution">
    <text evidence="7">The sequence shown here is derived from an EMBL/GenBank/DDBJ whole genome shotgun (WGS) entry which is preliminary data.</text>
</comment>
<gene>
    <name evidence="7" type="ORF">IE077_000753</name>
</gene>
<comment type="subunit">
    <text evidence="5">The 26S proteasome consists of a 20S proteasome core and two 19S regulatory subunits.</text>
</comment>
<dbReference type="Gene3D" id="3.60.20.10">
    <property type="entry name" value="Glutamine Phosphoribosylpyrophosphate, subunit 1, domain 1"/>
    <property type="match status" value="1"/>
</dbReference>
<evidence type="ECO:0000256" key="2">
    <source>
        <dbReference type="ARBA" id="ARBA00022942"/>
    </source>
</evidence>
<proteinExistence type="inferred from homology"/>
<accession>A0ABQ7J6K2</accession>
<dbReference type="NCBIfam" id="NF003075">
    <property type="entry name" value="PRK03996.1"/>
    <property type="match status" value="1"/>
</dbReference>
<dbReference type="InterPro" id="IPR000426">
    <property type="entry name" value="Proteasome_asu_N"/>
</dbReference>
<dbReference type="Pfam" id="PF10584">
    <property type="entry name" value="Proteasome_A_N"/>
    <property type="match status" value="1"/>
</dbReference>
<dbReference type="GO" id="GO:0000502">
    <property type="term" value="C:proteasome complex"/>
    <property type="evidence" value="ECO:0007669"/>
    <property type="project" value="UniProtKB-KW"/>
</dbReference>
<comment type="subcellular location">
    <subcellularLocation>
        <location evidence="5">Cytoplasm</location>
    </subcellularLocation>
    <subcellularLocation>
        <location evidence="5">Nucleus</location>
    </subcellularLocation>
</comment>
<evidence type="ECO:0000313" key="8">
    <source>
        <dbReference type="Proteomes" id="UP000823046"/>
    </source>
</evidence>
<protein>
    <recommendedName>
        <fullName evidence="5">Proteasome subunit alpha type</fullName>
    </recommendedName>
</protein>
<feature type="domain" description="Proteasome alpha-type subunits" evidence="6">
    <location>
        <begin position="8"/>
        <end position="30"/>
    </location>
</feature>
<dbReference type="EMBL" id="JADAQX010000667">
    <property type="protein sequence ID" value="KAF8819620.1"/>
    <property type="molecule type" value="Genomic_DNA"/>
</dbReference>
<dbReference type="InterPro" id="IPR001353">
    <property type="entry name" value="Proteasome_sua/b"/>
</dbReference>
<dbReference type="InterPro" id="IPR033812">
    <property type="entry name" value="Proteasome_alpha_type_5"/>
</dbReference>
<reference evidence="7 8" key="1">
    <citation type="journal article" date="2020" name="bioRxiv">
        <title>Metabolic contributions of an alphaproteobacterial endosymbiont in the apicomplexan Cardiosporidium cionae.</title>
        <authorList>
            <person name="Hunter E.S."/>
            <person name="Paight C.J."/>
            <person name="Lane C.E."/>
        </authorList>
    </citation>
    <scope>NUCLEOTIDE SEQUENCE [LARGE SCALE GENOMIC DNA]</scope>
    <source>
        <strain evidence="7">ESH_2018</strain>
    </source>
</reference>
<evidence type="ECO:0000313" key="7">
    <source>
        <dbReference type="EMBL" id="KAF8819620.1"/>
    </source>
</evidence>
<dbReference type="SMART" id="SM00948">
    <property type="entry name" value="Proteasome_A_N"/>
    <property type="match status" value="1"/>
</dbReference>
<dbReference type="PROSITE" id="PS00388">
    <property type="entry name" value="PROTEASOME_ALPHA_1"/>
    <property type="match status" value="1"/>
</dbReference>
<evidence type="ECO:0000259" key="6">
    <source>
        <dbReference type="PROSITE" id="PS00388"/>
    </source>
</evidence>
<dbReference type="SUPFAM" id="SSF56235">
    <property type="entry name" value="N-terminal nucleophile aminohydrolases (Ntn hydrolases)"/>
    <property type="match status" value="1"/>
</dbReference>
<evidence type="ECO:0000256" key="1">
    <source>
        <dbReference type="ARBA" id="ARBA00022490"/>
    </source>
</evidence>
<dbReference type="PANTHER" id="PTHR11599">
    <property type="entry name" value="PROTEASOME SUBUNIT ALPHA/BETA"/>
    <property type="match status" value="1"/>
</dbReference>
<keyword evidence="3 5" id="KW-0539">Nucleus</keyword>
<keyword evidence="8" id="KW-1185">Reference proteome</keyword>
<evidence type="ECO:0000256" key="5">
    <source>
        <dbReference type="RuleBase" id="RU000551"/>
    </source>
</evidence>
<organism evidence="7 8">
    <name type="scientific">Cardiosporidium cionae</name>
    <dbReference type="NCBI Taxonomy" id="476202"/>
    <lineage>
        <taxon>Eukaryota</taxon>
        <taxon>Sar</taxon>
        <taxon>Alveolata</taxon>
        <taxon>Apicomplexa</taxon>
        <taxon>Aconoidasida</taxon>
        <taxon>Nephromycida</taxon>
        <taxon>Cardiosporidium</taxon>
    </lineage>
</organism>
<evidence type="ECO:0000256" key="4">
    <source>
        <dbReference type="PROSITE-ProRule" id="PRU00808"/>
    </source>
</evidence>
<comment type="similarity">
    <text evidence="4 5">Belongs to the peptidase T1A family.</text>
</comment>
<dbReference type="InterPro" id="IPR023332">
    <property type="entry name" value="Proteasome_alpha-type"/>
</dbReference>
<sequence length="288" mass="31625">MFGTRSEYERNVNSFSPEGRLFQVEYALGAIKLGSTAVGLQCKEGIVLASERRVGSCLLEFDSVEKMMEIDTHIGCAMSGLLADARTLVDHARVECANHTFNYNEGMSTASCVNSISSLALEFADTSENRRKKAMSRPFGVALLVGGVDEEGPALWCTDPSGTNTRYLAAAIGSAQEGAEGMLQEQYNQSMEFNEIEELALVVLRQVMEEKISCNNVEVAAITSKDKKYYKYTSGEIQCLIDRLPPPNIPTATDLSVLLDEVDTFFCTLGERMPNPWRKGGGLKLFLL</sequence>